<evidence type="ECO:0000256" key="4">
    <source>
        <dbReference type="SAM" id="MobiDB-lite"/>
    </source>
</evidence>
<evidence type="ECO:0000313" key="5">
    <source>
        <dbReference type="EMBL" id="KAF9683186.1"/>
    </source>
</evidence>
<keyword evidence="6" id="KW-1185">Reference proteome</keyword>
<proteinExistence type="inferred from homology"/>
<sequence>MVDFSGKVMMSDVAWYVIDLMNARNVDVTVETFSILMRRYVRAGLTTEAIQAFDRMEDSNCKPDKIVFSILISILCTERRASQSQEIFYSLKDKFEPDLRFPHSLSPHLLKPFSSSPLTTSESILLEDDSNDDEEHTIKTPKTPLSAEETSVAEKLHSLIKDHHRNSPNKTLPPDPTYTIPSLSLDFSQTISTVHSISPSIIRHVIEQSGGVRHGIPVPQVLAFFNWASNQEGFDKSPEAFNEMVDFAGKVRMFDLAWHVIALMKARDVEITVETFSILMRRYVRAGMAAEAIHAFNRMEDYNCKPDKIAFSILISILCRKRRASEAQVFFDSLKHKFEPDVIVYTNLVRGWCRAGNISEAEKVFGEMKVAGIKPNVYTYSIVIDSLCRCGQITRAHDVFAEMLDAGCQPNSITYNSLMRIHVKAGRAEKVLQVYNQMKRLGCEPDTVTYNFLIETHCKDENLEGAIKVIGLMAKKGCAPNASTFNTLFGCIAKLGDVNAAHRMYKKMKELNCEANTVTYNTLMKMFVASKSIDMVLKLKNEMDENKIEPNVNTYKVLITMYCGMGHWNNAYKFFREMIDEKCLRPSLPVYDMVLQQLRKAGQLKKHEELVEKMVDRGFVTRPL</sequence>
<dbReference type="Pfam" id="PF13041">
    <property type="entry name" value="PPR_2"/>
    <property type="match status" value="5"/>
</dbReference>
<gene>
    <name evidence="5" type="ORF">SADUNF_Sadunf05G0186300</name>
</gene>
<dbReference type="Pfam" id="PF01535">
    <property type="entry name" value="PPR"/>
    <property type="match status" value="1"/>
</dbReference>
<dbReference type="AlphaFoldDB" id="A0A835KC63"/>
<feature type="repeat" description="PPR" evidence="3">
    <location>
        <begin position="446"/>
        <end position="480"/>
    </location>
</feature>
<evidence type="ECO:0000256" key="1">
    <source>
        <dbReference type="ARBA" id="ARBA00007626"/>
    </source>
</evidence>
<protein>
    <recommendedName>
        <fullName evidence="7">Pentatricopeptide repeat-containing protein</fullName>
    </recommendedName>
</protein>
<dbReference type="InterPro" id="IPR011990">
    <property type="entry name" value="TPR-like_helical_dom_sf"/>
</dbReference>
<comment type="similarity">
    <text evidence="1">Belongs to the PPR family. P subfamily.</text>
</comment>
<evidence type="ECO:0000256" key="2">
    <source>
        <dbReference type="ARBA" id="ARBA00022737"/>
    </source>
</evidence>
<organism evidence="5 6">
    <name type="scientific">Salix dunnii</name>
    <dbReference type="NCBI Taxonomy" id="1413687"/>
    <lineage>
        <taxon>Eukaryota</taxon>
        <taxon>Viridiplantae</taxon>
        <taxon>Streptophyta</taxon>
        <taxon>Embryophyta</taxon>
        <taxon>Tracheophyta</taxon>
        <taxon>Spermatophyta</taxon>
        <taxon>Magnoliopsida</taxon>
        <taxon>eudicotyledons</taxon>
        <taxon>Gunneridae</taxon>
        <taxon>Pentapetalae</taxon>
        <taxon>rosids</taxon>
        <taxon>fabids</taxon>
        <taxon>Malpighiales</taxon>
        <taxon>Salicaceae</taxon>
        <taxon>Saliceae</taxon>
        <taxon>Salix</taxon>
    </lineage>
</organism>
<dbReference type="PROSITE" id="PS51375">
    <property type="entry name" value="PPR"/>
    <property type="match status" value="9"/>
</dbReference>
<accession>A0A835KC63</accession>
<evidence type="ECO:0000313" key="6">
    <source>
        <dbReference type="Proteomes" id="UP000657918"/>
    </source>
</evidence>
<dbReference type="EMBL" id="JADGMS010000005">
    <property type="protein sequence ID" value="KAF9683186.1"/>
    <property type="molecule type" value="Genomic_DNA"/>
</dbReference>
<feature type="repeat" description="PPR" evidence="3">
    <location>
        <begin position="481"/>
        <end position="515"/>
    </location>
</feature>
<feature type="repeat" description="PPR" evidence="3">
    <location>
        <begin position="411"/>
        <end position="445"/>
    </location>
</feature>
<feature type="repeat" description="PPR" evidence="3">
    <location>
        <begin position="341"/>
        <end position="375"/>
    </location>
</feature>
<feature type="repeat" description="PPR" evidence="3">
    <location>
        <begin position="551"/>
        <end position="585"/>
    </location>
</feature>
<feature type="repeat" description="PPR" evidence="3">
    <location>
        <begin position="29"/>
        <end position="63"/>
    </location>
</feature>
<dbReference type="NCBIfam" id="TIGR00756">
    <property type="entry name" value="PPR"/>
    <property type="match status" value="9"/>
</dbReference>
<dbReference type="Gene3D" id="1.25.40.10">
    <property type="entry name" value="Tetratricopeptide repeat domain"/>
    <property type="match status" value="5"/>
</dbReference>
<comment type="caution">
    <text evidence="5">The sequence shown here is derived from an EMBL/GenBank/DDBJ whole genome shotgun (WGS) entry which is preliminary data.</text>
</comment>
<evidence type="ECO:0008006" key="7">
    <source>
        <dbReference type="Google" id="ProtNLM"/>
    </source>
</evidence>
<feature type="repeat" description="PPR" evidence="3">
    <location>
        <begin position="516"/>
        <end position="550"/>
    </location>
</feature>
<dbReference type="Proteomes" id="UP000657918">
    <property type="component" value="Unassembled WGS sequence"/>
</dbReference>
<dbReference type="SUPFAM" id="SSF48452">
    <property type="entry name" value="TPR-like"/>
    <property type="match status" value="1"/>
</dbReference>
<dbReference type="PANTHER" id="PTHR47447:SF28">
    <property type="entry name" value="PENTACOTRIPEPTIDE-REPEAT REGION OF PRORP DOMAIN-CONTAINING PROTEIN"/>
    <property type="match status" value="1"/>
</dbReference>
<dbReference type="PANTHER" id="PTHR47447">
    <property type="entry name" value="OS03G0856100 PROTEIN"/>
    <property type="match status" value="1"/>
</dbReference>
<feature type="repeat" description="PPR" evidence="3">
    <location>
        <begin position="272"/>
        <end position="306"/>
    </location>
</feature>
<evidence type="ECO:0000256" key="3">
    <source>
        <dbReference type="PROSITE-ProRule" id="PRU00708"/>
    </source>
</evidence>
<dbReference type="InterPro" id="IPR002885">
    <property type="entry name" value="PPR_rpt"/>
</dbReference>
<feature type="repeat" description="PPR" evidence="3">
    <location>
        <begin position="376"/>
        <end position="410"/>
    </location>
</feature>
<keyword evidence="2" id="KW-0677">Repeat</keyword>
<name>A0A835KC63_9ROSI</name>
<feature type="region of interest" description="Disordered" evidence="4">
    <location>
        <begin position="127"/>
        <end position="151"/>
    </location>
</feature>
<dbReference type="OrthoDB" id="185373at2759"/>
<reference evidence="5 6" key="1">
    <citation type="submission" date="2020-10" db="EMBL/GenBank/DDBJ databases">
        <title>Plant Genome Project.</title>
        <authorList>
            <person name="Zhang R.-G."/>
        </authorList>
    </citation>
    <scope>NUCLEOTIDE SEQUENCE [LARGE SCALE GENOMIC DNA]</scope>
    <source>
        <strain evidence="5">FAFU-HL-1</strain>
        <tissue evidence="5">Leaf</tissue>
    </source>
</reference>